<name>A0ABV5CDI5_9SPHI</name>
<feature type="signal peptide" evidence="2">
    <location>
        <begin position="1"/>
        <end position="20"/>
    </location>
</feature>
<dbReference type="InterPro" id="IPR008969">
    <property type="entry name" value="CarboxyPept-like_regulatory"/>
</dbReference>
<dbReference type="Pfam" id="PF13620">
    <property type="entry name" value="CarboxypepD_reg"/>
    <property type="match status" value="1"/>
</dbReference>
<evidence type="ECO:0000313" key="4">
    <source>
        <dbReference type="EMBL" id="MFB5944452.1"/>
    </source>
</evidence>
<accession>A0ABV5CDI5</accession>
<comment type="caution">
    <text evidence="4">The sequence shown here is derived from an EMBL/GenBank/DDBJ whole genome shotgun (WGS) entry which is preliminary data.</text>
</comment>
<dbReference type="Proteomes" id="UP001580928">
    <property type="component" value="Unassembled WGS sequence"/>
</dbReference>
<proteinExistence type="predicted"/>
<dbReference type="SUPFAM" id="SSF49464">
    <property type="entry name" value="Carboxypeptidase regulatory domain-like"/>
    <property type="match status" value="1"/>
</dbReference>
<dbReference type="RefSeq" id="WP_375556031.1">
    <property type="nucleotide sequence ID" value="NZ_JBBVGT010000001.1"/>
</dbReference>
<reference evidence="4 5" key="1">
    <citation type="submission" date="2024-04" db="EMBL/GenBank/DDBJ databases">
        <title>Albibacterium profundi sp. nov., isolated from sediment of the Challenger Deep of Mariana Trench.</title>
        <authorList>
            <person name="Wang Y."/>
        </authorList>
    </citation>
    <scope>NUCLEOTIDE SEQUENCE [LARGE SCALE GENOMIC DNA]</scope>
    <source>
        <strain evidence="4 5">RHL897</strain>
    </source>
</reference>
<gene>
    <name evidence="4" type="ORF">WKR92_01260</name>
</gene>
<protein>
    <submittedName>
        <fullName evidence="4">TonB-dependent receptor</fullName>
    </submittedName>
</protein>
<dbReference type="Gene3D" id="2.60.40.1120">
    <property type="entry name" value="Carboxypeptidase-like, regulatory domain"/>
    <property type="match status" value="1"/>
</dbReference>
<dbReference type="EMBL" id="JBBVGT010000001">
    <property type="protein sequence ID" value="MFB5944452.1"/>
    <property type="molecule type" value="Genomic_DNA"/>
</dbReference>
<feature type="compositionally biased region" description="Polar residues" evidence="1">
    <location>
        <begin position="433"/>
        <end position="445"/>
    </location>
</feature>
<keyword evidence="5" id="KW-1185">Reference proteome</keyword>
<dbReference type="SUPFAM" id="SSF56935">
    <property type="entry name" value="Porins"/>
    <property type="match status" value="1"/>
</dbReference>
<feature type="region of interest" description="Disordered" evidence="1">
    <location>
        <begin position="413"/>
        <end position="445"/>
    </location>
</feature>
<evidence type="ECO:0000313" key="5">
    <source>
        <dbReference type="Proteomes" id="UP001580928"/>
    </source>
</evidence>
<evidence type="ECO:0000256" key="1">
    <source>
        <dbReference type="SAM" id="MobiDB-lite"/>
    </source>
</evidence>
<sequence>MRKPILLLVLLLSVLSTTYAQSPYKVQGSIVDTTSGLTLKNAVISVLRAQDSIFVDYTRAAEDGSFAFNDLDTGSYILTASYPKYTDFVERFTLDSASKEVDLGKVNMLLMSELLNEVVITGRNAITIKGDTIEFDASKYTIQPNDKVEDLLAQLPGIQVDKDGNITAQGETVSKVLVDGEEFFGDDPTLVTKNIRGDMVDKVQLYDKKSDQATFTGIDDGEKTKTLNIQLKEDSKNGMFGKVDAGIGTEDLYEGQVMVNSFKGSEKIAAYGTLANTGKIGLNWQDSERYGSTNMNVSDGMISISSSGSDELESFSGDYNGQGIPLARSGGAHYDNKWNDKKESINANYKIGDLEVDGDRNTISQNELPTGVMNRNSNELFNNYMFRHKADARYEVNFDSTSMLRVTIDGTLKDSRSQSDNQSATFNEAFDPLNSSSRQISNEGDTKSFNAGALWNKKLAKEGRTISIGLNQSVNRDNVIGFLKSTNDYYGENGSIDSTQIVDQQKNNRTESNVFNSNIAYTEPLSDALKLAINYRFNLNNSKSSLLSFNQNGGGYNDLDSTFSNDFKLDQMLNEVGATLNYKKDKNTLNITMSAANVNFKQIDQFSDDILNRDFINLNPRANWTYAFSNQKSFRLSYYGSTSQPSVHQIQPVRSNTDPLNISVGNPDLDPSFRHSINGGYNSYKVLSGQYFSWFFNGSMTSNAIINNTTTDEVGKSIYSYENLKGERPMNFSTYMYFGSKLKSLGLDWGGNLSYNTNSYYNIINSELNKTSSNNVSVALNISKNEKDKYSFRVYAGPSYSSNVASLQGSSSKGWGFNSSADFRLFLPGKFELASDARYSYSEATQVFAEDFERLIWNASIQKKFLKTDELILKIQANDILDQNTGFSRNAHATGFTQTDYTTISRYFMFSIIWDFNKMGNNTK</sequence>
<organism evidence="4 5">
    <name type="scientific">Albibacterium profundi</name>
    <dbReference type="NCBI Taxonomy" id="3134906"/>
    <lineage>
        <taxon>Bacteria</taxon>
        <taxon>Pseudomonadati</taxon>
        <taxon>Bacteroidota</taxon>
        <taxon>Sphingobacteriia</taxon>
        <taxon>Sphingobacteriales</taxon>
        <taxon>Sphingobacteriaceae</taxon>
        <taxon>Albibacterium</taxon>
    </lineage>
</organism>
<dbReference type="Pfam" id="PF14905">
    <property type="entry name" value="OMP_b-brl_3"/>
    <property type="match status" value="1"/>
</dbReference>
<feature type="domain" description="Outer membrane protein beta-barrel" evidence="3">
    <location>
        <begin position="457"/>
        <end position="810"/>
    </location>
</feature>
<dbReference type="InterPro" id="IPR041700">
    <property type="entry name" value="OMP_b-brl_3"/>
</dbReference>
<evidence type="ECO:0000256" key="2">
    <source>
        <dbReference type="SAM" id="SignalP"/>
    </source>
</evidence>
<keyword evidence="2" id="KW-0732">Signal</keyword>
<keyword evidence="4" id="KW-0675">Receptor</keyword>
<evidence type="ECO:0000259" key="3">
    <source>
        <dbReference type="Pfam" id="PF14905"/>
    </source>
</evidence>
<feature type="chain" id="PRO_5045494292" evidence="2">
    <location>
        <begin position="21"/>
        <end position="924"/>
    </location>
</feature>